<evidence type="ECO:0000256" key="10">
    <source>
        <dbReference type="ARBA" id="ARBA00045588"/>
    </source>
</evidence>
<evidence type="ECO:0000256" key="5">
    <source>
        <dbReference type="ARBA" id="ARBA00022847"/>
    </source>
</evidence>
<keyword evidence="9" id="KW-0927">Auxin signaling pathway</keyword>
<evidence type="ECO:0000256" key="2">
    <source>
        <dbReference type="ARBA" id="ARBA00005590"/>
    </source>
</evidence>
<keyword evidence="8 11" id="KW-0472">Membrane</keyword>
<evidence type="ECO:0000256" key="4">
    <source>
        <dbReference type="ARBA" id="ARBA00022692"/>
    </source>
</evidence>
<evidence type="ECO:0000256" key="6">
    <source>
        <dbReference type="ARBA" id="ARBA00022970"/>
    </source>
</evidence>
<dbReference type="PANTHER" id="PTHR48017">
    <property type="entry name" value="OS05G0424000 PROTEIN-RELATED"/>
    <property type="match status" value="1"/>
</dbReference>
<feature type="transmembrane region" description="Helical" evidence="11">
    <location>
        <begin position="63"/>
        <end position="83"/>
    </location>
</feature>
<keyword evidence="4 11" id="KW-0812">Transmembrane</keyword>
<dbReference type="GO" id="GO:0012505">
    <property type="term" value="C:endomembrane system"/>
    <property type="evidence" value="ECO:0007669"/>
    <property type="project" value="UniProtKB-SubCell"/>
</dbReference>
<evidence type="ECO:0000256" key="9">
    <source>
        <dbReference type="ARBA" id="ARBA00023294"/>
    </source>
</evidence>
<protein>
    <recommendedName>
        <fullName evidence="12">Amino acid transporter transmembrane domain-containing protein</fullName>
    </recommendedName>
</protein>
<dbReference type="EMBL" id="JAWXYG010000004">
    <property type="protein sequence ID" value="KAK4275247.1"/>
    <property type="molecule type" value="Genomic_DNA"/>
</dbReference>
<feature type="transmembrane region" description="Helical" evidence="11">
    <location>
        <begin position="37"/>
        <end position="56"/>
    </location>
</feature>
<dbReference type="GO" id="GO:0009734">
    <property type="term" value="P:auxin-activated signaling pathway"/>
    <property type="evidence" value="ECO:0007669"/>
    <property type="project" value="UniProtKB-KW"/>
</dbReference>
<evidence type="ECO:0000256" key="11">
    <source>
        <dbReference type="SAM" id="Phobius"/>
    </source>
</evidence>
<comment type="subcellular location">
    <subcellularLocation>
        <location evidence="1">Endomembrane system</location>
        <topology evidence="1">Multi-pass membrane protein</topology>
    </subcellularLocation>
</comment>
<evidence type="ECO:0000256" key="1">
    <source>
        <dbReference type="ARBA" id="ARBA00004127"/>
    </source>
</evidence>
<feature type="domain" description="Amino acid transporter transmembrane" evidence="12">
    <location>
        <begin position="31"/>
        <end position="137"/>
    </location>
</feature>
<evidence type="ECO:0000259" key="12">
    <source>
        <dbReference type="Pfam" id="PF01490"/>
    </source>
</evidence>
<gene>
    <name evidence="13" type="ORF">QN277_018363</name>
</gene>
<dbReference type="GO" id="GO:0006865">
    <property type="term" value="P:amino acid transport"/>
    <property type="evidence" value="ECO:0007669"/>
    <property type="project" value="UniProtKB-KW"/>
</dbReference>
<comment type="caution">
    <text evidence="13">The sequence shown here is derived from an EMBL/GenBank/DDBJ whole genome shotgun (WGS) entry which is preliminary data.</text>
</comment>
<evidence type="ECO:0000256" key="3">
    <source>
        <dbReference type="ARBA" id="ARBA00022448"/>
    </source>
</evidence>
<evidence type="ECO:0000256" key="7">
    <source>
        <dbReference type="ARBA" id="ARBA00022989"/>
    </source>
</evidence>
<dbReference type="GO" id="GO:0015293">
    <property type="term" value="F:symporter activity"/>
    <property type="evidence" value="ECO:0007669"/>
    <property type="project" value="UniProtKB-KW"/>
</dbReference>
<dbReference type="InterPro" id="IPR013057">
    <property type="entry name" value="AA_transpt_TM"/>
</dbReference>
<evidence type="ECO:0000256" key="8">
    <source>
        <dbReference type="ARBA" id="ARBA00023136"/>
    </source>
</evidence>
<keyword evidence="7 11" id="KW-1133">Transmembrane helix</keyword>
<keyword evidence="3" id="KW-0813">Transport</keyword>
<comment type="function">
    <text evidence="10">Carrier protein involved in proton-driven auxin influx. Mediates the formation of auxin gradient from developing leaves (site of auxin biosynthesis) to tips by contributing to the loading of auxin in vascular tissues and facilitating acropetal (base to tip) auxin transport within inner tissues of the root apex, and basipetal (tip to base) auxin transport within outer tissues of the root apex. May be involved in lateral roots and nodules formation.</text>
</comment>
<organism evidence="13 14">
    <name type="scientific">Acacia crassicarpa</name>
    <name type="common">northern wattle</name>
    <dbReference type="NCBI Taxonomy" id="499986"/>
    <lineage>
        <taxon>Eukaryota</taxon>
        <taxon>Viridiplantae</taxon>
        <taxon>Streptophyta</taxon>
        <taxon>Embryophyta</taxon>
        <taxon>Tracheophyta</taxon>
        <taxon>Spermatophyta</taxon>
        <taxon>Magnoliopsida</taxon>
        <taxon>eudicotyledons</taxon>
        <taxon>Gunneridae</taxon>
        <taxon>Pentapetalae</taxon>
        <taxon>rosids</taxon>
        <taxon>fabids</taxon>
        <taxon>Fabales</taxon>
        <taxon>Fabaceae</taxon>
        <taxon>Caesalpinioideae</taxon>
        <taxon>mimosoid clade</taxon>
        <taxon>Acacieae</taxon>
        <taxon>Acacia</taxon>
    </lineage>
</organism>
<sequence length="147" mass="15655">MSSEAVIDQRRLIEASSSSSSNVIQEPPRRTGNVVSGVAHIITGVIGAGVLSLAWCMAQLGWIAGPLSILVFAATTAYVSSLLSDCYRFPDPQGPTRNPSLMHAVKLYLGGKGEVWCGVMVVVYRFGTAVAYVITSALSARYFLCLL</sequence>
<dbReference type="Proteomes" id="UP001293593">
    <property type="component" value="Unassembled WGS sequence"/>
</dbReference>
<evidence type="ECO:0000313" key="14">
    <source>
        <dbReference type="Proteomes" id="UP001293593"/>
    </source>
</evidence>
<dbReference type="AlphaFoldDB" id="A0AAE1JQD8"/>
<accession>A0AAE1JQD8</accession>
<comment type="similarity">
    <text evidence="2">Belongs to the amino acid/polyamine transporter 2 family. Amino acid/auxin permease (AAAP) (TC 2.A.18.1) subfamily.</text>
</comment>
<dbReference type="Pfam" id="PF01490">
    <property type="entry name" value="Aa_trans"/>
    <property type="match status" value="1"/>
</dbReference>
<keyword evidence="5" id="KW-0769">Symport</keyword>
<proteinExistence type="inferred from homology"/>
<reference evidence="13" key="1">
    <citation type="submission" date="2023-10" db="EMBL/GenBank/DDBJ databases">
        <title>Chromosome-level genome of the transformable northern wattle, Acacia crassicarpa.</title>
        <authorList>
            <person name="Massaro I."/>
            <person name="Sinha N.R."/>
            <person name="Poethig S."/>
            <person name="Leichty A.R."/>
        </authorList>
    </citation>
    <scope>NUCLEOTIDE SEQUENCE</scope>
    <source>
        <strain evidence="13">Acra3RX</strain>
        <tissue evidence="13">Leaf</tissue>
    </source>
</reference>
<name>A0AAE1JQD8_9FABA</name>
<keyword evidence="14" id="KW-1185">Reference proteome</keyword>
<keyword evidence="6" id="KW-0029">Amino-acid transport</keyword>
<evidence type="ECO:0000313" key="13">
    <source>
        <dbReference type="EMBL" id="KAK4275247.1"/>
    </source>
</evidence>
<feature type="transmembrane region" description="Helical" evidence="11">
    <location>
        <begin position="122"/>
        <end position="144"/>
    </location>
</feature>